<feature type="compositionally biased region" description="Polar residues" evidence="2">
    <location>
        <begin position="49"/>
        <end position="74"/>
    </location>
</feature>
<dbReference type="FunFam" id="2.30.29.30:FF:000111">
    <property type="entry name" value="anillin isoform X1"/>
    <property type="match status" value="1"/>
</dbReference>
<keyword evidence="5" id="KW-1185">Reference proteome</keyword>
<dbReference type="AlphaFoldDB" id="A0ABD1EQJ8"/>
<dbReference type="Pfam" id="PF00169">
    <property type="entry name" value="PH"/>
    <property type="match status" value="1"/>
</dbReference>
<dbReference type="Proteomes" id="UP001566132">
    <property type="component" value="Unassembled WGS sequence"/>
</dbReference>
<name>A0ABD1EQJ8_HYPHA</name>
<dbReference type="PANTHER" id="PTHR21538:SF23">
    <property type="entry name" value="ANILLIN"/>
    <property type="match status" value="1"/>
</dbReference>
<accession>A0ABD1EQJ8</accession>
<comment type="caution">
    <text evidence="4">The sequence shown here is derived from an EMBL/GenBank/DDBJ whole genome shotgun (WGS) entry which is preliminary data.</text>
</comment>
<evidence type="ECO:0000313" key="4">
    <source>
        <dbReference type="EMBL" id="KAL1501045.1"/>
    </source>
</evidence>
<dbReference type="SMART" id="SM00233">
    <property type="entry name" value="PH"/>
    <property type="match status" value="1"/>
</dbReference>
<proteinExistence type="predicted"/>
<dbReference type="CDD" id="cd01263">
    <property type="entry name" value="PH_anillin"/>
    <property type="match status" value="1"/>
</dbReference>
<reference evidence="4 5" key="1">
    <citation type="submission" date="2024-05" db="EMBL/GenBank/DDBJ databases">
        <title>Genetic variation in Jamaican populations of the coffee berry borer (Hypothenemus hampei).</title>
        <authorList>
            <person name="Errbii M."/>
            <person name="Myrie A."/>
        </authorList>
    </citation>
    <scope>NUCLEOTIDE SEQUENCE [LARGE SCALE GENOMIC DNA]</scope>
    <source>
        <strain evidence="4">JA-Hopewell-2020-01-JO</strain>
        <tissue evidence="4">Whole body</tissue>
    </source>
</reference>
<feature type="compositionally biased region" description="Basic and acidic residues" evidence="2">
    <location>
        <begin position="918"/>
        <end position="929"/>
    </location>
</feature>
<evidence type="ECO:0000256" key="1">
    <source>
        <dbReference type="ARBA" id="ARBA00023054"/>
    </source>
</evidence>
<evidence type="ECO:0000259" key="3">
    <source>
        <dbReference type="PROSITE" id="PS50003"/>
    </source>
</evidence>
<feature type="region of interest" description="Disordered" evidence="2">
    <location>
        <begin position="15"/>
        <end position="74"/>
    </location>
</feature>
<feature type="compositionally biased region" description="Basic and acidic residues" evidence="2">
    <location>
        <begin position="15"/>
        <end position="28"/>
    </location>
</feature>
<protein>
    <recommendedName>
        <fullName evidence="3">PH domain-containing protein</fullName>
    </recommendedName>
</protein>
<feature type="region of interest" description="Disordered" evidence="2">
    <location>
        <begin position="637"/>
        <end position="660"/>
    </location>
</feature>
<dbReference type="InterPro" id="IPR012966">
    <property type="entry name" value="AHD"/>
</dbReference>
<keyword evidence="1" id="KW-0175">Coiled coil</keyword>
<feature type="compositionally biased region" description="Polar residues" evidence="2">
    <location>
        <begin position="29"/>
        <end position="42"/>
    </location>
</feature>
<dbReference type="InterPro" id="IPR051364">
    <property type="entry name" value="Cytokinesis/Rho-signaling"/>
</dbReference>
<dbReference type="Gene3D" id="2.30.29.30">
    <property type="entry name" value="Pleckstrin-homology domain (PH domain)/Phosphotyrosine-binding domain (PTB)"/>
    <property type="match status" value="1"/>
</dbReference>
<feature type="region of interest" description="Disordered" evidence="2">
    <location>
        <begin position="180"/>
        <end position="236"/>
    </location>
</feature>
<feature type="region of interest" description="Disordered" evidence="2">
    <location>
        <begin position="434"/>
        <end position="500"/>
    </location>
</feature>
<dbReference type="SUPFAM" id="SSF50729">
    <property type="entry name" value="PH domain-like"/>
    <property type="match status" value="1"/>
</dbReference>
<dbReference type="InterPro" id="IPR001849">
    <property type="entry name" value="PH_domain"/>
</dbReference>
<gene>
    <name evidence="4" type="ORF">ABEB36_006447</name>
</gene>
<feature type="compositionally biased region" description="Low complexity" evidence="2">
    <location>
        <begin position="530"/>
        <end position="541"/>
    </location>
</feature>
<evidence type="ECO:0000256" key="2">
    <source>
        <dbReference type="SAM" id="MobiDB-lite"/>
    </source>
</evidence>
<feature type="compositionally biased region" description="Polar residues" evidence="2">
    <location>
        <begin position="542"/>
        <end position="554"/>
    </location>
</feature>
<feature type="compositionally biased region" description="Acidic residues" evidence="2">
    <location>
        <begin position="443"/>
        <end position="456"/>
    </location>
</feature>
<dbReference type="PROSITE" id="PS50003">
    <property type="entry name" value="PH_DOMAIN"/>
    <property type="match status" value="1"/>
</dbReference>
<organism evidence="4 5">
    <name type="scientific">Hypothenemus hampei</name>
    <name type="common">Coffee berry borer</name>
    <dbReference type="NCBI Taxonomy" id="57062"/>
    <lineage>
        <taxon>Eukaryota</taxon>
        <taxon>Metazoa</taxon>
        <taxon>Ecdysozoa</taxon>
        <taxon>Arthropoda</taxon>
        <taxon>Hexapoda</taxon>
        <taxon>Insecta</taxon>
        <taxon>Pterygota</taxon>
        <taxon>Neoptera</taxon>
        <taxon>Endopterygota</taxon>
        <taxon>Coleoptera</taxon>
        <taxon>Polyphaga</taxon>
        <taxon>Cucujiformia</taxon>
        <taxon>Curculionidae</taxon>
        <taxon>Scolytinae</taxon>
        <taxon>Hypothenemus</taxon>
    </lineage>
</organism>
<dbReference type="InterPro" id="IPR037840">
    <property type="entry name" value="PH_Anillin"/>
</dbReference>
<feature type="domain" description="PH" evidence="3">
    <location>
        <begin position="987"/>
        <end position="1111"/>
    </location>
</feature>
<dbReference type="EMBL" id="JBDJPC010000005">
    <property type="protein sequence ID" value="KAL1501045.1"/>
    <property type="molecule type" value="Genomic_DNA"/>
</dbReference>
<sequence length="1120" mass="125262">MDGFTQNILARARERQRIFQGNDGKKSLESVSEPNLSQASKSPLKETSSENSIPLISKEQQSEGSPGQQTNTLNIQRDDFNMEIKVNSAENVRVQVEIEEHTESGVCLREESKNCLKRLGKLYAGGEEADISSPIHRTEAKFYQNMEVEQDQETKMKGPKKVLGKLASLAESINQWEDDLSHPSRPIKNTIVSTPKKSWKPPAPQPPKQEVQTTHKIVKGKAPSPPKQMEEEPKKIKWDKNVLDTLESQGFTRSDSSSRLIYSYKKNSDGTSEKVSKSPSKVPFRSGAITNRAVVFEQKPSSITSLNKQSEKDPALLSLAARKALFEKNKGEALLPKAPFGMPIPVKVESVIKAPQSKLIGTVNKENAAQKVKNDTEIGQKITTQAVVHQSEGIARKMAALLENRSTISEKQITEKITEERQMELDMLNNRFKNRMKSKEIEQLDTDSESDNDAEQTNERTAMLPNQQQQKPAIVGAQRKSAEKRKSGNRLSTESDSPHVVSVLDEVKRIKVTQPKPGRLYPNLSDIEATTTDQDTRTPTPNEENSFEASASDSYDSDPNETSFGRDILQAVCKNANDRTPTKRVTYKDTSSDSSVADELDEILEEMEEDLDNQLDSTPSSEMKQLEQSYSFHYKNFNGSSASTSRYQSPRKSNISPRQSDAANMSVVVVDENQVMPLTHTVSFYRKQQNEVHTPVRQIIRQPPLMEEESSESSVEQEEVAKKIALVQEEVNRQQNIIAQTSQALNLCSSTLEFSGSTEQVEAEKVLLVATHRRQAALHELQRLKVEGTVRPKSGTHSQNVPLEKGTLTISNILLPLKNKYVTALAAAGGKGHHIVCLIKCGEQVVPTKLVSTVATNAMNPDVDLCIPGTVTLKNVNSDFAVTFEVYCLQAEEEFLPHDVKYHINKKPFKGLLTPKKSKQESRLHRPPKESPGGPQVVRTSSFSLMGYVVFSVQNYNKRVWTLNNTPSMSPLEGSVEMKITCDLAISVEHRAFLTMFEDISGFGAWHRRWCLLKGDTLSYWKYPEDEKNMVPIDSIDLKSCITKSVGPVSREICARLHTFLLESERPARPQDKNTLVVVKNGDKTIIRHLMSADTKEERIEWCAKLNATLIALKKSGNNN</sequence>
<dbReference type="InterPro" id="IPR011993">
    <property type="entry name" value="PH-like_dom_sf"/>
</dbReference>
<dbReference type="PANTHER" id="PTHR21538">
    <property type="entry name" value="ANILLIN/RHOTEKIN RTKN"/>
    <property type="match status" value="1"/>
</dbReference>
<dbReference type="Pfam" id="PF08174">
    <property type="entry name" value="Anillin"/>
    <property type="match status" value="1"/>
</dbReference>
<feature type="region of interest" description="Disordered" evidence="2">
    <location>
        <begin position="916"/>
        <end position="937"/>
    </location>
</feature>
<evidence type="ECO:0000313" key="5">
    <source>
        <dbReference type="Proteomes" id="UP001566132"/>
    </source>
</evidence>
<feature type="region of interest" description="Disordered" evidence="2">
    <location>
        <begin position="514"/>
        <end position="563"/>
    </location>
</feature>